<evidence type="ECO:0000313" key="16">
    <source>
        <dbReference type="EMBL" id="KAF9585848.1"/>
    </source>
</evidence>
<keyword evidence="9" id="KW-0862">Zinc</keyword>
<dbReference type="GO" id="GO:0061630">
    <property type="term" value="F:ubiquitin protein ligase activity"/>
    <property type="evidence" value="ECO:0007669"/>
    <property type="project" value="UniProtKB-EC"/>
</dbReference>
<evidence type="ECO:0000256" key="3">
    <source>
        <dbReference type="ARBA" id="ARBA00012483"/>
    </source>
</evidence>
<comment type="catalytic activity">
    <reaction evidence="1">
        <text>S-ubiquitinyl-[E2 ubiquitin-conjugating enzyme]-L-cysteine + [acceptor protein]-L-lysine = [E2 ubiquitin-conjugating enzyme]-L-cysteine + N(6)-ubiquitinyl-[acceptor protein]-L-lysine.</text>
        <dbReference type="EC" id="2.3.2.27"/>
    </reaction>
</comment>
<evidence type="ECO:0000256" key="7">
    <source>
        <dbReference type="ARBA" id="ARBA00022771"/>
    </source>
</evidence>
<evidence type="ECO:0000256" key="5">
    <source>
        <dbReference type="ARBA" id="ARBA00022692"/>
    </source>
</evidence>
<dbReference type="GO" id="GO:0008270">
    <property type="term" value="F:zinc ion binding"/>
    <property type="evidence" value="ECO:0007669"/>
    <property type="project" value="UniProtKB-KW"/>
</dbReference>
<evidence type="ECO:0000256" key="2">
    <source>
        <dbReference type="ARBA" id="ARBA00004141"/>
    </source>
</evidence>
<keyword evidence="6" id="KW-0479">Metal-binding</keyword>
<evidence type="ECO:0000256" key="4">
    <source>
        <dbReference type="ARBA" id="ARBA00022679"/>
    </source>
</evidence>
<evidence type="ECO:0000256" key="8">
    <source>
        <dbReference type="ARBA" id="ARBA00022786"/>
    </source>
</evidence>
<keyword evidence="4" id="KW-0808">Transferase</keyword>
<evidence type="ECO:0000256" key="12">
    <source>
        <dbReference type="PROSITE-ProRule" id="PRU00175"/>
    </source>
</evidence>
<dbReference type="PANTHER" id="PTHR45977">
    <property type="entry name" value="TARGET OF ERK KINASE MPK-1"/>
    <property type="match status" value="1"/>
</dbReference>
<dbReference type="SUPFAM" id="SSF57850">
    <property type="entry name" value="RING/U-box"/>
    <property type="match status" value="1"/>
</dbReference>
<evidence type="ECO:0000259" key="15">
    <source>
        <dbReference type="PROSITE" id="PS50089"/>
    </source>
</evidence>
<keyword evidence="10 14" id="KW-1133">Transmembrane helix</keyword>
<keyword evidence="7 12" id="KW-0863">Zinc-finger</keyword>
<dbReference type="AlphaFoldDB" id="A0A9P6KI77"/>
<dbReference type="InterPro" id="IPR001841">
    <property type="entry name" value="Znf_RING"/>
</dbReference>
<evidence type="ECO:0000313" key="17">
    <source>
        <dbReference type="Proteomes" id="UP000780801"/>
    </source>
</evidence>
<evidence type="ECO:0000256" key="1">
    <source>
        <dbReference type="ARBA" id="ARBA00000900"/>
    </source>
</evidence>
<feature type="transmembrane region" description="Helical" evidence="14">
    <location>
        <begin position="82"/>
        <end position="100"/>
    </location>
</feature>
<feature type="domain" description="RING-type" evidence="15">
    <location>
        <begin position="336"/>
        <end position="377"/>
    </location>
</feature>
<evidence type="ECO:0000256" key="10">
    <source>
        <dbReference type="ARBA" id="ARBA00022989"/>
    </source>
</evidence>
<dbReference type="GO" id="GO:0016020">
    <property type="term" value="C:membrane"/>
    <property type="evidence" value="ECO:0007669"/>
    <property type="project" value="UniProtKB-SubCell"/>
</dbReference>
<evidence type="ECO:0000256" key="14">
    <source>
        <dbReference type="SAM" id="Phobius"/>
    </source>
</evidence>
<proteinExistence type="predicted"/>
<feature type="compositionally biased region" description="Polar residues" evidence="13">
    <location>
        <begin position="283"/>
        <end position="304"/>
    </location>
</feature>
<evidence type="ECO:0000256" key="13">
    <source>
        <dbReference type="SAM" id="MobiDB-lite"/>
    </source>
</evidence>
<dbReference type="SMART" id="SM00184">
    <property type="entry name" value="RING"/>
    <property type="match status" value="1"/>
</dbReference>
<keyword evidence="8" id="KW-0833">Ubl conjugation pathway</keyword>
<accession>A0A9P6KI77</accession>
<reference evidence="16" key="1">
    <citation type="journal article" date="2020" name="Fungal Divers.">
        <title>Resolving the Mortierellaceae phylogeny through synthesis of multi-gene phylogenetics and phylogenomics.</title>
        <authorList>
            <person name="Vandepol N."/>
            <person name="Liber J."/>
            <person name="Desiro A."/>
            <person name="Na H."/>
            <person name="Kennedy M."/>
            <person name="Barry K."/>
            <person name="Grigoriev I.V."/>
            <person name="Miller A.N."/>
            <person name="O'Donnell K."/>
            <person name="Stajich J.E."/>
            <person name="Bonito G."/>
        </authorList>
    </citation>
    <scope>NUCLEOTIDE SEQUENCE</scope>
    <source>
        <strain evidence="16">KOD1015</strain>
    </source>
</reference>
<comment type="caution">
    <text evidence="16">The sequence shown here is derived from an EMBL/GenBank/DDBJ whole genome shotgun (WGS) entry which is preliminary data.</text>
</comment>
<dbReference type="EMBL" id="JAABOA010000112">
    <property type="protein sequence ID" value="KAF9585848.1"/>
    <property type="molecule type" value="Genomic_DNA"/>
</dbReference>
<comment type="subcellular location">
    <subcellularLocation>
        <location evidence="2">Membrane</location>
        <topology evidence="2">Multi-pass membrane protein</topology>
    </subcellularLocation>
</comment>
<sequence length="380" mass="41905">MVFIITFVVRKWIVTVIMIDRSLYRLPSQLVEHDPDIDDERHNAVAIYTSQLFTWHGYAMLFFGSFYVFFVGAPMYLPSSPIITGVAIAFACLGLVPFFALLALMLVALITLYVLYLTFVCVAWPLEKFGLSRRRAISRRNGGYQSSGTTNTTDLHQLERNLEEGQTGWDALDAPNVLRISPAMAGIPLVLYKKKTDTSPAEIVEIAPTTTASELDPLSKQVLTSQPPSNATMVTESGSGTVDENQRQDTVISIPDSSGSPTTIDMEKAVLEASVSEARGDMSNMTMGTTTDPRGASSSSNAKPDSTEKAPGESGVTTEDLKAFLNSSLYQRDEECAICLCDFEDGDELRHLYCDHLFHRNCVDRWLTKNPVCPKCKKAI</sequence>
<dbReference type="EC" id="2.3.2.27" evidence="3"/>
<evidence type="ECO:0000256" key="9">
    <source>
        <dbReference type="ARBA" id="ARBA00022833"/>
    </source>
</evidence>
<dbReference type="Gene3D" id="3.30.40.10">
    <property type="entry name" value="Zinc/RING finger domain, C3HC4 (zinc finger)"/>
    <property type="match status" value="1"/>
</dbReference>
<keyword evidence="17" id="KW-1185">Reference proteome</keyword>
<keyword evidence="5 14" id="KW-0812">Transmembrane</keyword>
<protein>
    <recommendedName>
        <fullName evidence="3">RING-type E3 ubiquitin transferase</fullName>
        <ecNumber evidence="3">2.3.2.27</ecNumber>
    </recommendedName>
</protein>
<dbReference type="GO" id="GO:0006511">
    <property type="term" value="P:ubiquitin-dependent protein catabolic process"/>
    <property type="evidence" value="ECO:0007669"/>
    <property type="project" value="TreeGrafter"/>
</dbReference>
<feature type="transmembrane region" description="Helical" evidence="14">
    <location>
        <begin position="106"/>
        <end position="126"/>
    </location>
</feature>
<dbReference type="PANTHER" id="PTHR45977:SF4">
    <property type="entry name" value="RING-TYPE DOMAIN-CONTAINING PROTEIN"/>
    <property type="match status" value="1"/>
</dbReference>
<feature type="transmembrane region" description="Helical" evidence="14">
    <location>
        <begin position="58"/>
        <end position="77"/>
    </location>
</feature>
<dbReference type="Proteomes" id="UP000780801">
    <property type="component" value="Unassembled WGS sequence"/>
</dbReference>
<dbReference type="OrthoDB" id="8062037at2759"/>
<evidence type="ECO:0000256" key="6">
    <source>
        <dbReference type="ARBA" id="ARBA00022723"/>
    </source>
</evidence>
<organism evidence="16 17">
    <name type="scientific">Lunasporangiospora selenospora</name>
    <dbReference type="NCBI Taxonomy" id="979761"/>
    <lineage>
        <taxon>Eukaryota</taxon>
        <taxon>Fungi</taxon>
        <taxon>Fungi incertae sedis</taxon>
        <taxon>Mucoromycota</taxon>
        <taxon>Mortierellomycotina</taxon>
        <taxon>Mortierellomycetes</taxon>
        <taxon>Mortierellales</taxon>
        <taxon>Mortierellaceae</taxon>
        <taxon>Lunasporangiospora</taxon>
    </lineage>
</organism>
<evidence type="ECO:0000256" key="11">
    <source>
        <dbReference type="ARBA" id="ARBA00023136"/>
    </source>
</evidence>
<dbReference type="GO" id="GO:0016567">
    <property type="term" value="P:protein ubiquitination"/>
    <property type="evidence" value="ECO:0007669"/>
    <property type="project" value="TreeGrafter"/>
</dbReference>
<name>A0A9P6KI77_9FUNG</name>
<dbReference type="PROSITE" id="PS50089">
    <property type="entry name" value="ZF_RING_2"/>
    <property type="match status" value="1"/>
</dbReference>
<gene>
    <name evidence="16" type="ORF">BGW38_000446</name>
</gene>
<dbReference type="InterPro" id="IPR013083">
    <property type="entry name" value="Znf_RING/FYVE/PHD"/>
</dbReference>
<keyword evidence="11 14" id="KW-0472">Membrane</keyword>
<feature type="region of interest" description="Disordered" evidence="13">
    <location>
        <begin position="278"/>
        <end position="318"/>
    </location>
</feature>
<dbReference type="Pfam" id="PF13639">
    <property type="entry name" value="zf-RING_2"/>
    <property type="match status" value="1"/>
</dbReference>
<feature type="region of interest" description="Disordered" evidence="13">
    <location>
        <begin position="222"/>
        <end position="263"/>
    </location>
</feature>